<keyword evidence="8" id="KW-1003">Cell membrane</keyword>
<dbReference type="PANTHER" id="PTHR11910">
    <property type="entry name" value="ATP SYNTHASE DELTA CHAIN"/>
    <property type="match status" value="1"/>
</dbReference>
<dbReference type="NCBIfam" id="TIGR01145">
    <property type="entry name" value="ATP_synt_delta"/>
    <property type="match status" value="1"/>
</dbReference>
<evidence type="ECO:0000256" key="5">
    <source>
        <dbReference type="ARBA" id="ARBA00023136"/>
    </source>
</evidence>
<dbReference type="AlphaFoldDB" id="A0A2M9D1I5"/>
<sequence length="264" mass="26879">MGSATREALVAAKDALASVTAKNSLATGAELFKAGRVVGDSAQLRAVLADPAVDAKDKAATVGSVFSSLSASTRTVLSAIVSARWSSADDLLAGIEEVGIRAIAKSAPAKLAIEDELFAFGTTVASDAQLELAVGSKLGSAAAKSKLVGSLLTGKASEQTALIVDHLVQQPRGRRIGELVSTAADIVADQAGKAVATITTAAPLKAAQLERLRAGLASNYGRELKLNVRLDPSIIGGVRVQIGDEVIDGSVSTKLNDLRIQLAG</sequence>
<comment type="subcellular location">
    <subcellularLocation>
        <location evidence="8">Cell membrane</location>
        <topology evidence="8">Peripheral membrane protein</topology>
    </subcellularLocation>
    <subcellularLocation>
        <location evidence="1">Membrane</location>
    </subcellularLocation>
</comment>
<evidence type="ECO:0000313" key="10">
    <source>
        <dbReference type="Proteomes" id="UP000231742"/>
    </source>
</evidence>
<keyword evidence="6 8" id="KW-0139">CF(1)</keyword>
<evidence type="ECO:0000256" key="7">
    <source>
        <dbReference type="ARBA" id="ARBA00023310"/>
    </source>
</evidence>
<dbReference type="InterPro" id="IPR000711">
    <property type="entry name" value="ATPase_OSCP/dsu"/>
</dbReference>
<keyword evidence="2 8" id="KW-0813">Transport</keyword>
<comment type="caution">
    <text evidence="9">The sequence shown here is derived from an EMBL/GenBank/DDBJ whole genome shotgun (WGS) entry which is preliminary data.</text>
</comment>
<evidence type="ECO:0000256" key="3">
    <source>
        <dbReference type="ARBA" id="ARBA00022781"/>
    </source>
</evidence>
<organism evidence="9 10">
    <name type="scientific">Salinibacterium amurskyense</name>
    <dbReference type="NCBI Taxonomy" id="205941"/>
    <lineage>
        <taxon>Bacteria</taxon>
        <taxon>Bacillati</taxon>
        <taxon>Actinomycetota</taxon>
        <taxon>Actinomycetes</taxon>
        <taxon>Micrococcales</taxon>
        <taxon>Microbacteriaceae</taxon>
        <taxon>Salinibacterium</taxon>
    </lineage>
</organism>
<dbReference type="HAMAP" id="MF_01416">
    <property type="entry name" value="ATP_synth_delta_bact"/>
    <property type="match status" value="1"/>
</dbReference>
<evidence type="ECO:0000256" key="6">
    <source>
        <dbReference type="ARBA" id="ARBA00023196"/>
    </source>
</evidence>
<dbReference type="InterPro" id="IPR020781">
    <property type="entry name" value="ATPase_OSCP/d_CS"/>
</dbReference>
<comment type="similarity">
    <text evidence="8">Belongs to the ATPase delta chain family.</text>
</comment>
<reference evidence="9 10" key="1">
    <citation type="submission" date="2017-11" db="EMBL/GenBank/DDBJ databases">
        <title>Genomic Encyclopedia of Archaeal and Bacterial Type Strains, Phase II (KMG-II): From Individual Species to Whole Genera.</title>
        <authorList>
            <person name="Goeker M."/>
        </authorList>
    </citation>
    <scope>NUCLEOTIDE SEQUENCE [LARGE SCALE GENOMIC DNA]</scope>
    <source>
        <strain evidence="9 10">DSM 16400</strain>
    </source>
</reference>
<protein>
    <recommendedName>
        <fullName evidence="8">ATP synthase subunit delta</fullName>
    </recommendedName>
    <alternativeName>
        <fullName evidence="8">ATP synthase F(1) sector subunit delta</fullName>
    </alternativeName>
    <alternativeName>
        <fullName evidence="8">F-type ATPase subunit delta</fullName>
        <shortName evidence="8">F-ATPase subunit delta</shortName>
    </alternativeName>
</protein>
<evidence type="ECO:0000256" key="8">
    <source>
        <dbReference type="HAMAP-Rule" id="MF_01416"/>
    </source>
</evidence>
<keyword evidence="4 8" id="KW-0406">Ion transport</keyword>
<dbReference type="NCBIfam" id="NF009967">
    <property type="entry name" value="PRK13430.1"/>
    <property type="match status" value="1"/>
</dbReference>
<dbReference type="RefSeq" id="WP_100389976.1">
    <property type="nucleotide sequence ID" value="NZ_BMZU01000001.1"/>
</dbReference>
<dbReference type="GO" id="GO:0045259">
    <property type="term" value="C:proton-transporting ATP synthase complex"/>
    <property type="evidence" value="ECO:0007669"/>
    <property type="project" value="UniProtKB-KW"/>
</dbReference>
<gene>
    <name evidence="8" type="primary">atpH</name>
    <name evidence="9" type="ORF">CLV85_2519</name>
</gene>
<dbReference type="PROSITE" id="PS00389">
    <property type="entry name" value="ATPASE_DELTA"/>
    <property type="match status" value="1"/>
</dbReference>
<evidence type="ECO:0000256" key="4">
    <source>
        <dbReference type="ARBA" id="ARBA00023065"/>
    </source>
</evidence>
<proteinExistence type="inferred from homology"/>
<keyword evidence="5 8" id="KW-0472">Membrane</keyword>
<dbReference type="OrthoDB" id="5242917at2"/>
<comment type="function">
    <text evidence="8">This protein is part of the stalk that links CF(0) to CF(1). It either transmits conformational changes from CF(0) to CF(1) or is implicated in proton conduction.</text>
</comment>
<dbReference type="EMBL" id="PGFH01000003">
    <property type="protein sequence ID" value="PJJ78064.1"/>
    <property type="molecule type" value="Genomic_DNA"/>
</dbReference>
<evidence type="ECO:0000256" key="1">
    <source>
        <dbReference type="ARBA" id="ARBA00004370"/>
    </source>
</evidence>
<dbReference type="Proteomes" id="UP000231742">
    <property type="component" value="Unassembled WGS sequence"/>
</dbReference>
<name>A0A2M9D1I5_9MICO</name>
<dbReference type="GO" id="GO:0046933">
    <property type="term" value="F:proton-transporting ATP synthase activity, rotational mechanism"/>
    <property type="evidence" value="ECO:0007669"/>
    <property type="project" value="UniProtKB-UniRule"/>
</dbReference>
<dbReference type="PRINTS" id="PR00125">
    <property type="entry name" value="ATPASEDELTA"/>
</dbReference>
<keyword evidence="3 8" id="KW-0375">Hydrogen ion transport</keyword>
<dbReference type="Pfam" id="PF00213">
    <property type="entry name" value="OSCP"/>
    <property type="match status" value="1"/>
</dbReference>
<evidence type="ECO:0000313" key="9">
    <source>
        <dbReference type="EMBL" id="PJJ78064.1"/>
    </source>
</evidence>
<comment type="function">
    <text evidence="8">F(1)F(0) ATP synthase produces ATP from ADP in the presence of a proton or sodium gradient. F-type ATPases consist of two structural domains, F(1) containing the extramembraneous catalytic core and F(0) containing the membrane proton channel, linked together by a central stalk and a peripheral stalk. During catalysis, ATP synthesis in the catalytic domain of F(1) is coupled via a rotary mechanism of the central stalk subunits to proton translocation.</text>
</comment>
<keyword evidence="10" id="KW-1185">Reference proteome</keyword>
<accession>A0A2M9D1I5</accession>
<dbReference type="GO" id="GO:0005886">
    <property type="term" value="C:plasma membrane"/>
    <property type="evidence" value="ECO:0007669"/>
    <property type="project" value="UniProtKB-SubCell"/>
</dbReference>
<keyword evidence="7 8" id="KW-0066">ATP synthesis</keyword>
<evidence type="ECO:0000256" key="2">
    <source>
        <dbReference type="ARBA" id="ARBA00022448"/>
    </source>
</evidence>